<accession>A0ABU2Q2L8</accession>
<reference evidence="3" key="1">
    <citation type="submission" date="2023-07" db="EMBL/GenBank/DDBJ databases">
        <title>30 novel species of actinomycetes from the DSMZ collection.</title>
        <authorList>
            <person name="Nouioui I."/>
        </authorList>
    </citation>
    <scope>NUCLEOTIDE SEQUENCE [LARGE SCALE GENOMIC DNA]</scope>
    <source>
        <strain evidence="3">DSM 41636</strain>
    </source>
</reference>
<gene>
    <name evidence="2" type="ORF">RM705_26905</name>
</gene>
<feature type="region of interest" description="Disordered" evidence="1">
    <location>
        <begin position="144"/>
        <end position="164"/>
    </location>
</feature>
<comment type="caution">
    <text evidence="2">The sequence shown here is derived from an EMBL/GenBank/DDBJ whole genome shotgun (WGS) entry which is preliminary data.</text>
</comment>
<feature type="region of interest" description="Disordered" evidence="1">
    <location>
        <begin position="23"/>
        <end position="49"/>
    </location>
</feature>
<name>A0ABU2Q2L8_9ACTN</name>
<dbReference type="Proteomes" id="UP001183881">
    <property type="component" value="Unassembled WGS sequence"/>
</dbReference>
<dbReference type="InterPro" id="IPR009959">
    <property type="entry name" value="Cyclase_SnoaL-like"/>
</dbReference>
<dbReference type="EMBL" id="JAVRFA010000047">
    <property type="protein sequence ID" value="MDT0398302.1"/>
    <property type="molecule type" value="Genomic_DNA"/>
</dbReference>
<evidence type="ECO:0000313" key="2">
    <source>
        <dbReference type="EMBL" id="MDT0398302.1"/>
    </source>
</evidence>
<dbReference type="RefSeq" id="WP_311647142.1">
    <property type="nucleotide sequence ID" value="NZ_JAVRFA010000047.1"/>
</dbReference>
<evidence type="ECO:0000256" key="1">
    <source>
        <dbReference type="SAM" id="MobiDB-lite"/>
    </source>
</evidence>
<proteinExistence type="predicted"/>
<sequence>MVRPGRWPRPVLRRCARACPRRWRGARRHASRRPNEGPGSGGSVRRRTPDCADGWKKSVEHLRGVFADLTVTIEHLVESGDMAAVRSVGRGVHVGEPLGVPGTGREVELRASDFPQVAGVRTWYPEDYFGIATRIGPTFTRDARPLTADRATARHPRHGTAPPR</sequence>
<evidence type="ECO:0000313" key="3">
    <source>
        <dbReference type="Proteomes" id="UP001183881"/>
    </source>
</evidence>
<dbReference type="SUPFAM" id="SSF54427">
    <property type="entry name" value="NTF2-like"/>
    <property type="match status" value="1"/>
</dbReference>
<organism evidence="2 3">
    <name type="scientific">Streptomyces edwardsiae</name>
    <dbReference type="NCBI Taxonomy" id="3075527"/>
    <lineage>
        <taxon>Bacteria</taxon>
        <taxon>Bacillati</taxon>
        <taxon>Actinomycetota</taxon>
        <taxon>Actinomycetes</taxon>
        <taxon>Kitasatosporales</taxon>
        <taxon>Streptomycetaceae</taxon>
        <taxon>Streptomyces</taxon>
    </lineage>
</organism>
<keyword evidence="3" id="KW-1185">Reference proteome</keyword>
<dbReference type="Gene3D" id="3.10.450.50">
    <property type="match status" value="1"/>
</dbReference>
<dbReference type="InterPro" id="IPR032710">
    <property type="entry name" value="NTF2-like_dom_sf"/>
</dbReference>
<feature type="compositionally biased region" description="Basic residues" evidence="1">
    <location>
        <begin position="23"/>
        <end position="32"/>
    </location>
</feature>
<dbReference type="Pfam" id="PF07366">
    <property type="entry name" value="SnoaL"/>
    <property type="match status" value="1"/>
</dbReference>
<protein>
    <submittedName>
        <fullName evidence="2">Ester cyclase</fullName>
    </submittedName>
</protein>